<dbReference type="Pfam" id="PF03466">
    <property type="entry name" value="LysR_substrate"/>
    <property type="match status" value="1"/>
</dbReference>
<dbReference type="PROSITE" id="PS50931">
    <property type="entry name" value="HTH_LYSR"/>
    <property type="match status" value="1"/>
</dbReference>
<name>A0ABY6MT71_9BURK</name>
<dbReference type="CDD" id="cd08422">
    <property type="entry name" value="PBP2_CrgA_like"/>
    <property type="match status" value="1"/>
</dbReference>
<keyword evidence="4" id="KW-0804">Transcription</keyword>
<reference evidence="7" key="1">
    <citation type="submission" date="2022-10" db="EMBL/GenBank/DDBJ databases">
        <title>Complete genome sequence of Schlegelella aquatica LMG 23380.</title>
        <authorList>
            <person name="Musilova J."/>
            <person name="Kourilova X."/>
            <person name="Bezdicek M."/>
            <person name="Hermankova K."/>
            <person name="Obruca S."/>
            <person name="Sedlar K."/>
        </authorList>
    </citation>
    <scope>NUCLEOTIDE SEQUENCE</scope>
    <source>
        <strain evidence="7">LMG 23380</strain>
    </source>
</reference>
<dbReference type="Gene3D" id="3.40.190.290">
    <property type="match status" value="1"/>
</dbReference>
<evidence type="ECO:0000256" key="3">
    <source>
        <dbReference type="ARBA" id="ARBA00023125"/>
    </source>
</evidence>
<dbReference type="SUPFAM" id="SSF46785">
    <property type="entry name" value="Winged helix' DNA-binding domain"/>
    <property type="match status" value="1"/>
</dbReference>
<organism evidence="7 8">
    <name type="scientific">Caldimonas aquatica</name>
    <dbReference type="NCBI Taxonomy" id="376175"/>
    <lineage>
        <taxon>Bacteria</taxon>
        <taxon>Pseudomonadati</taxon>
        <taxon>Pseudomonadota</taxon>
        <taxon>Betaproteobacteria</taxon>
        <taxon>Burkholderiales</taxon>
        <taxon>Sphaerotilaceae</taxon>
        <taxon>Caldimonas</taxon>
    </lineage>
</organism>
<gene>
    <name evidence="7" type="ORF">OMP39_00870</name>
</gene>
<keyword evidence="2" id="KW-0805">Transcription regulation</keyword>
<evidence type="ECO:0000313" key="8">
    <source>
        <dbReference type="Proteomes" id="UP001163266"/>
    </source>
</evidence>
<keyword evidence="3" id="KW-0238">DNA-binding</keyword>
<evidence type="ECO:0000256" key="2">
    <source>
        <dbReference type="ARBA" id="ARBA00023015"/>
    </source>
</evidence>
<evidence type="ECO:0000313" key="7">
    <source>
        <dbReference type="EMBL" id="UZD55184.1"/>
    </source>
</evidence>
<feature type="region of interest" description="Disordered" evidence="5">
    <location>
        <begin position="320"/>
        <end position="342"/>
    </location>
</feature>
<evidence type="ECO:0000256" key="5">
    <source>
        <dbReference type="SAM" id="MobiDB-lite"/>
    </source>
</evidence>
<accession>A0ABY6MT71</accession>
<dbReference type="EMBL" id="CP110257">
    <property type="protein sequence ID" value="UZD55184.1"/>
    <property type="molecule type" value="Genomic_DNA"/>
</dbReference>
<evidence type="ECO:0000256" key="1">
    <source>
        <dbReference type="ARBA" id="ARBA00009437"/>
    </source>
</evidence>
<proteinExistence type="inferred from homology"/>
<protein>
    <submittedName>
        <fullName evidence="7">LysR family transcriptional regulator</fullName>
    </submittedName>
</protein>
<dbReference type="PANTHER" id="PTHR30537">
    <property type="entry name" value="HTH-TYPE TRANSCRIPTIONAL REGULATOR"/>
    <property type="match status" value="1"/>
</dbReference>
<dbReference type="SUPFAM" id="SSF53850">
    <property type="entry name" value="Periplasmic binding protein-like II"/>
    <property type="match status" value="1"/>
</dbReference>
<keyword evidence="8" id="KW-1185">Reference proteome</keyword>
<dbReference type="InterPro" id="IPR036388">
    <property type="entry name" value="WH-like_DNA-bd_sf"/>
</dbReference>
<feature type="domain" description="HTH lysR-type" evidence="6">
    <location>
        <begin position="1"/>
        <end position="59"/>
    </location>
</feature>
<dbReference type="InterPro" id="IPR058163">
    <property type="entry name" value="LysR-type_TF_proteobact-type"/>
</dbReference>
<feature type="compositionally biased region" description="Low complexity" evidence="5">
    <location>
        <begin position="320"/>
        <end position="334"/>
    </location>
</feature>
<dbReference type="PANTHER" id="PTHR30537:SF5">
    <property type="entry name" value="HTH-TYPE TRANSCRIPTIONAL ACTIVATOR TTDR-RELATED"/>
    <property type="match status" value="1"/>
</dbReference>
<dbReference type="RefSeq" id="WP_264892942.1">
    <property type="nucleotide sequence ID" value="NZ_CP110257.1"/>
</dbReference>
<evidence type="ECO:0000259" key="6">
    <source>
        <dbReference type="PROSITE" id="PS50931"/>
    </source>
</evidence>
<sequence length="342" mass="37043">MDRLHSMRVFAKVIDEGSFAGAARALDLSPAVVTRLVADLEAHLGARLIHRTTRRLALTDVGETYLERVRQILAEVEEAEALASSLVAEPKGHLRILVPASFAVHQLAKHLPTFRAQYPKVTVDLTAAGPLESADEGYDITILIVGPRPLDGDFVARRLATTDVVACAAPSYLDRHGRPARPEELVHHECLVPNLPSAPRVWRFEQCPGRARSPQAVEIEPRAALTTSHVDTLYAAALAGLGVVGLPSFIVEDALLEHALERILPEWRIMTLTIYAAMPSRKYVPARTRAFMDFLIATFAAEDRDPWLAAAGCETRAVPSEAARSEAAGSGPAALALKEPGT</sequence>
<dbReference type="Pfam" id="PF00126">
    <property type="entry name" value="HTH_1"/>
    <property type="match status" value="1"/>
</dbReference>
<evidence type="ECO:0000256" key="4">
    <source>
        <dbReference type="ARBA" id="ARBA00023163"/>
    </source>
</evidence>
<dbReference type="Proteomes" id="UP001163266">
    <property type="component" value="Chromosome"/>
</dbReference>
<dbReference type="Gene3D" id="1.10.10.10">
    <property type="entry name" value="Winged helix-like DNA-binding domain superfamily/Winged helix DNA-binding domain"/>
    <property type="match status" value="1"/>
</dbReference>
<dbReference type="InterPro" id="IPR005119">
    <property type="entry name" value="LysR_subst-bd"/>
</dbReference>
<dbReference type="InterPro" id="IPR036390">
    <property type="entry name" value="WH_DNA-bd_sf"/>
</dbReference>
<comment type="similarity">
    <text evidence="1">Belongs to the LysR transcriptional regulatory family.</text>
</comment>
<dbReference type="InterPro" id="IPR000847">
    <property type="entry name" value="LysR_HTH_N"/>
</dbReference>